<dbReference type="EMBL" id="JAPQKP010000002">
    <property type="protein sequence ID" value="KAJ5206308.1"/>
    <property type="molecule type" value="Genomic_DNA"/>
</dbReference>
<keyword evidence="2" id="KW-1185">Reference proteome</keyword>
<organism evidence="1 2">
    <name type="scientific">Penicillium cf. griseofulvum</name>
    <dbReference type="NCBI Taxonomy" id="2972120"/>
    <lineage>
        <taxon>Eukaryota</taxon>
        <taxon>Fungi</taxon>
        <taxon>Dikarya</taxon>
        <taxon>Ascomycota</taxon>
        <taxon>Pezizomycotina</taxon>
        <taxon>Eurotiomycetes</taxon>
        <taxon>Eurotiomycetidae</taxon>
        <taxon>Eurotiales</taxon>
        <taxon>Aspergillaceae</taxon>
        <taxon>Penicillium</taxon>
    </lineage>
</organism>
<evidence type="ECO:0000313" key="2">
    <source>
        <dbReference type="Proteomes" id="UP001150879"/>
    </source>
</evidence>
<protein>
    <submittedName>
        <fullName evidence="1">Uncharacterized protein</fullName>
    </submittedName>
</protein>
<dbReference type="Proteomes" id="UP001150879">
    <property type="component" value="Unassembled WGS sequence"/>
</dbReference>
<reference evidence="1" key="2">
    <citation type="journal article" date="2023" name="IMA Fungus">
        <title>Comparative genomic study of the Penicillium genus elucidates a diverse pangenome and 15 lateral gene transfer events.</title>
        <authorList>
            <person name="Petersen C."/>
            <person name="Sorensen T."/>
            <person name="Nielsen M.R."/>
            <person name="Sondergaard T.E."/>
            <person name="Sorensen J.L."/>
            <person name="Fitzpatrick D.A."/>
            <person name="Frisvad J.C."/>
            <person name="Nielsen K.L."/>
        </authorList>
    </citation>
    <scope>NUCLEOTIDE SEQUENCE</scope>
    <source>
        <strain evidence="1">IBT 16849</strain>
    </source>
</reference>
<gene>
    <name evidence="1" type="ORF">N7472_002756</name>
</gene>
<evidence type="ECO:0000313" key="1">
    <source>
        <dbReference type="EMBL" id="KAJ5206308.1"/>
    </source>
</evidence>
<reference evidence="1" key="1">
    <citation type="submission" date="2022-11" db="EMBL/GenBank/DDBJ databases">
        <authorList>
            <person name="Petersen C."/>
        </authorList>
    </citation>
    <scope>NUCLEOTIDE SEQUENCE</scope>
    <source>
        <strain evidence="1">IBT 16849</strain>
    </source>
</reference>
<comment type="caution">
    <text evidence="1">The sequence shown here is derived from an EMBL/GenBank/DDBJ whole genome shotgun (WGS) entry which is preliminary data.</text>
</comment>
<accession>A0A9W9MRW8</accession>
<sequence>MMTTWEPPHQPAICEVTGENIATTSQAMGLTVLPSTETIVFPHDTLLIAATSVWTRTNQTGRR</sequence>
<proteinExistence type="predicted"/>
<name>A0A9W9MRW8_9EURO</name>
<dbReference type="AlphaFoldDB" id="A0A9W9MRW8"/>